<gene>
    <name evidence="3" type="ORF">C6Y28_08470</name>
</gene>
<organism evidence="3 4">
    <name type="scientific">Megasphaera elsdenii</name>
    <dbReference type="NCBI Taxonomy" id="907"/>
    <lineage>
        <taxon>Bacteria</taxon>
        <taxon>Bacillati</taxon>
        <taxon>Bacillota</taxon>
        <taxon>Negativicutes</taxon>
        <taxon>Veillonellales</taxon>
        <taxon>Veillonellaceae</taxon>
        <taxon>Megasphaera</taxon>
    </lineage>
</organism>
<name>A0A1M6N3E0_MEGEL</name>
<proteinExistence type="inferred from homology"/>
<evidence type="ECO:0000313" key="4">
    <source>
        <dbReference type="Proteomes" id="UP000238358"/>
    </source>
</evidence>
<keyword evidence="2" id="KW-0378">Hydrolase</keyword>
<dbReference type="InterPro" id="IPR006683">
    <property type="entry name" value="Thioestr_dom"/>
</dbReference>
<dbReference type="InterPro" id="IPR039298">
    <property type="entry name" value="ACOT13"/>
</dbReference>
<reference evidence="3 4" key="1">
    <citation type="journal article" date="2018" name="Genome Announc.">
        <title>Complete genomes of two Megasphaera elsdenii strains, NCIMB 702410 and ATCC 25940.</title>
        <authorList>
            <person name="Hatmaker E.A."/>
            <person name="O'Dell K."/>
            <person name="Riley L.A."/>
            <person name="Klingeman D.M."/>
            <person name="Guss A.M."/>
        </authorList>
    </citation>
    <scope>NUCLEOTIDE SEQUENCE [LARGE SCALE GENOMIC DNA]</scope>
    <source>
        <strain evidence="3 4">NCIMB702410</strain>
    </source>
</reference>
<dbReference type="InterPro" id="IPR029069">
    <property type="entry name" value="HotDog_dom_sf"/>
</dbReference>
<dbReference type="InterPro" id="IPR003736">
    <property type="entry name" value="PAAI_dom"/>
</dbReference>
<dbReference type="PANTHER" id="PTHR21660:SF1">
    <property type="entry name" value="ACYL-COENZYME A THIOESTERASE 13"/>
    <property type="match status" value="1"/>
</dbReference>
<protein>
    <submittedName>
        <fullName evidence="3">PaaI family thioesterase</fullName>
    </submittedName>
</protein>
<dbReference type="Proteomes" id="UP000238358">
    <property type="component" value="Chromosome"/>
</dbReference>
<dbReference type="EMBL" id="CP027569">
    <property type="protein sequence ID" value="AVO27637.1"/>
    <property type="molecule type" value="Genomic_DNA"/>
</dbReference>
<evidence type="ECO:0000256" key="2">
    <source>
        <dbReference type="ARBA" id="ARBA00022801"/>
    </source>
</evidence>
<accession>A0A1M6N3E0</accession>
<dbReference type="Gene3D" id="3.10.129.10">
    <property type="entry name" value="Hotdog Thioesterase"/>
    <property type="match status" value="1"/>
</dbReference>
<dbReference type="Pfam" id="PF03061">
    <property type="entry name" value="4HBT"/>
    <property type="match status" value="1"/>
</dbReference>
<dbReference type="GO" id="GO:0047617">
    <property type="term" value="F:fatty acyl-CoA hydrolase activity"/>
    <property type="evidence" value="ECO:0007669"/>
    <property type="project" value="InterPro"/>
</dbReference>
<dbReference type="PANTHER" id="PTHR21660">
    <property type="entry name" value="THIOESTERASE SUPERFAMILY MEMBER-RELATED"/>
    <property type="match status" value="1"/>
</dbReference>
<dbReference type="RefSeq" id="WP_027895120.1">
    <property type="nucleotide sequence ID" value="NZ_CAMIZF010000009.1"/>
</dbReference>
<comment type="similarity">
    <text evidence="1">Belongs to the thioesterase PaaI family.</text>
</comment>
<dbReference type="AlphaFoldDB" id="A0A1M6N3E0"/>
<dbReference type="CDD" id="cd03443">
    <property type="entry name" value="PaaI_thioesterase"/>
    <property type="match status" value="1"/>
</dbReference>
<dbReference type="NCBIfam" id="TIGR00369">
    <property type="entry name" value="unchar_dom_1"/>
    <property type="match status" value="1"/>
</dbReference>
<evidence type="ECO:0000256" key="1">
    <source>
        <dbReference type="ARBA" id="ARBA00008324"/>
    </source>
</evidence>
<dbReference type="SUPFAM" id="SSF54637">
    <property type="entry name" value="Thioesterase/thiol ester dehydrase-isomerase"/>
    <property type="match status" value="1"/>
</dbReference>
<dbReference type="OrthoDB" id="337200at2"/>
<sequence length="147" mass="16300">MNEPEKTVSPEAAARLQRMFENIYSQTPYFQSMPCTVEKLDVGRVRVGFDIGRHSCNYRGIASGGVLAAFCDTLMGMASRTLGFQVTTLEINMNYIRSVKGGEHITGIGQVIHHGRKTIVVECECYDASGNIIVKGRSSFYILKKLD</sequence>
<evidence type="ECO:0000313" key="3">
    <source>
        <dbReference type="EMBL" id="AVO27637.1"/>
    </source>
</evidence>